<dbReference type="EMBL" id="DVNK01000027">
    <property type="protein sequence ID" value="HIU46341.1"/>
    <property type="molecule type" value="Genomic_DNA"/>
</dbReference>
<reference evidence="1" key="1">
    <citation type="submission" date="2020-10" db="EMBL/GenBank/DDBJ databases">
        <authorList>
            <person name="Gilroy R."/>
        </authorList>
    </citation>
    <scope>NUCLEOTIDE SEQUENCE</scope>
    <source>
        <strain evidence="1">ChiSxjej2B14-8506</strain>
    </source>
</reference>
<dbReference type="AlphaFoldDB" id="A0A9D1S4A1"/>
<dbReference type="Proteomes" id="UP000824123">
    <property type="component" value="Unassembled WGS sequence"/>
</dbReference>
<gene>
    <name evidence="1" type="ORF">IAC59_03665</name>
</gene>
<protein>
    <submittedName>
        <fullName evidence="1">Uncharacterized protein</fullName>
    </submittedName>
</protein>
<organism evidence="1 2">
    <name type="scientific">Candidatus Fimadaptatus faecigallinarum</name>
    <dbReference type="NCBI Taxonomy" id="2840814"/>
    <lineage>
        <taxon>Bacteria</taxon>
        <taxon>Bacillati</taxon>
        <taxon>Bacillota</taxon>
        <taxon>Clostridia</taxon>
        <taxon>Eubacteriales</taxon>
        <taxon>Candidatus Fimadaptatus</taxon>
    </lineage>
</organism>
<evidence type="ECO:0000313" key="2">
    <source>
        <dbReference type="Proteomes" id="UP000824123"/>
    </source>
</evidence>
<name>A0A9D1S4A1_9FIRM</name>
<reference evidence="1" key="2">
    <citation type="journal article" date="2021" name="PeerJ">
        <title>Extensive microbial diversity within the chicken gut microbiome revealed by metagenomics and culture.</title>
        <authorList>
            <person name="Gilroy R."/>
            <person name="Ravi A."/>
            <person name="Getino M."/>
            <person name="Pursley I."/>
            <person name="Horton D.L."/>
            <person name="Alikhan N.F."/>
            <person name="Baker D."/>
            <person name="Gharbi K."/>
            <person name="Hall N."/>
            <person name="Watson M."/>
            <person name="Adriaenssens E.M."/>
            <person name="Foster-Nyarko E."/>
            <person name="Jarju S."/>
            <person name="Secka A."/>
            <person name="Antonio M."/>
            <person name="Oren A."/>
            <person name="Chaudhuri R.R."/>
            <person name="La Ragione R."/>
            <person name="Hildebrand F."/>
            <person name="Pallen M.J."/>
        </authorList>
    </citation>
    <scope>NUCLEOTIDE SEQUENCE</scope>
    <source>
        <strain evidence="1">ChiSxjej2B14-8506</strain>
    </source>
</reference>
<comment type="caution">
    <text evidence="1">The sequence shown here is derived from an EMBL/GenBank/DDBJ whole genome shotgun (WGS) entry which is preliminary data.</text>
</comment>
<evidence type="ECO:0000313" key="1">
    <source>
        <dbReference type="EMBL" id="HIU46341.1"/>
    </source>
</evidence>
<accession>A0A9D1S4A1</accession>
<proteinExistence type="predicted"/>
<sequence length="198" mass="22080">MKPAWARCHPPFCPNPTWPATPARWQDVYSPARTAIHPSCLSPRYLALQKGDMSFAHIKCMLCPGSDRASASFGFSGFEQPCLRQFADLVWTSIDETPNFGPRLSRASAALRFGTSKVAVTAYGSFVSRYQPVRNHDVVFVLQYDFIAMHPTAPAVHADMRLMPKLPPFPLLRPHCPTLTAQYRQAELLILGSIISSF</sequence>